<evidence type="ECO:0000313" key="3">
    <source>
        <dbReference type="EMBL" id="ADH87705.1"/>
    </source>
</evidence>
<dbReference type="RefSeq" id="WP_013165210.1">
    <property type="nucleotide sequence ID" value="NC_014217.1"/>
</dbReference>
<keyword evidence="4" id="KW-1185">Reference proteome</keyword>
<proteinExistence type="predicted"/>
<keyword evidence="1" id="KW-0472">Membrane</keyword>
<feature type="transmembrane region" description="Helical" evidence="1">
    <location>
        <begin position="64"/>
        <end position="85"/>
    </location>
</feature>
<feature type="transmembrane region" description="Helical" evidence="1">
    <location>
        <begin position="25"/>
        <end position="44"/>
    </location>
</feature>
<gene>
    <name evidence="3" type="ordered locus">Snov_0372</name>
</gene>
<accession>D7A2Y7</accession>
<dbReference type="Proteomes" id="UP000006633">
    <property type="component" value="Chromosome"/>
</dbReference>
<feature type="transmembrane region" description="Helical" evidence="1">
    <location>
        <begin position="143"/>
        <end position="164"/>
    </location>
</feature>
<sequence length="167" mass="17548">MATQHDEPTVDVSAEPKDLSFRLELGDALAGAALLAFAVTFWVLGADIDDGGGYGVGAATFPRGIALLLGIGALVLLANGLVHLFGPPSGHLVTIGRPLHVIAGMGLMLAFAPAMRHLGYYPTMGVFLAALLWVADCRRPLHILAYVAGFLLFSKVVFEMVLSIPLP</sequence>
<dbReference type="eggNOG" id="ENOG5031ABQ">
    <property type="taxonomic scope" value="Bacteria"/>
</dbReference>
<dbReference type="KEGG" id="sno:Snov_0372"/>
<evidence type="ECO:0000313" key="4">
    <source>
        <dbReference type="Proteomes" id="UP000006633"/>
    </source>
</evidence>
<evidence type="ECO:0000259" key="2">
    <source>
        <dbReference type="Pfam" id="PF07331"/>
    </source>
</evidence>
<name>D7A2Y7_ANCN5</name>
<reference evidence="3 4" key="1">
    <citation type="journal article" date="2012" name="Stand. Genomic Sci.">
        <title>Complete genome sequence of the facultatively chemolithoautotrophic and methylotrophic alpha Proteobacterium Starkeya novella type strain (ATCC 8093(T)).</title>
        <authorList>
            <person name="Kappler U."/>
            <person name="Davenport K."/>
            <person name="Beatson S."/>
            <person name="Lucas S."/>
            <person name="Lapidus A."/>
            <person name="Copeland A."/>
            <person name="Berry K.W."/>
            <person name="Glavina Del Rio T."/>
            <person name="Hammon N."/>
            <person name="Dalin E."/>
            <person name="Tice H."/>
            <person name="Pitluck S."/>
            <person name="Richardson P."/>
            <person name="Bruce D."/>
            <person name="Goodwin L.A."/>
            <person name="Han C."/>
            <person name="Tapia R."/>
            <person name="Detter J.C."/>
            <person name="Chang Y.J."/>
            <person name="Jeffries C.D."/>
            <person name="Land M."/>
            <person name="Hauser L."/>
            <person name="Kyrpides N.C."/>
            <person name="Goker M."/>
            <person name="Ivanova N."/>
            <person name="Klenk H.P."/>
            <person name="Woyke T."/>
        </authorList>
    </citation>
    <scope>NUCLEOTIDE SEQUENCE [LARGE SCALE GENOMIC DNA]</scope>
    <source>
        <strain evidence="4">ATCC 8093 / DSM 506 / JCM 20403 / CCM 1077 / IAM 12100 / NBRC 12443 / NCIMB 10456</strain>
    </source>
</reference>
<dbReference type="HOGENOM" id="CLU_1593548_0_0_5"/>
<keyword evidence="1" id="KW-0812">Transmembrane</keyword>
<dbReference type="STRING" id="639283.Snov_0372"/>
<protein>
    <recommendedName>
        <fullName evidence="2">DUF1468 domain-containing protein</fullName>
    </recommendedName>
</protein>
<keyword evidence="1" id="KW-1133">Transmembrane helix</keyword>
<organism evidence="3 4">
    <name type="scientific">Ancylobacter novellus (strain ATCC 8093 / DSM 506 / JCM 20403 / CCM 1077 / IAM 12100 / NBRC 12443 / NCIMB 10456)</name>
    <name type="common">Starkeya novella</name>
    <dbReference type="NCBI Taxonomy" id="639283"/>
    <lineage>
        <taxon>Bacteria</taxon>
        <taxon>Pseudomonadati</taxon>
        <taxon>Pseudomonadota</taxon>
        <taxon>Alphaproteobacteria</taxon>
        <taxon>Hyphomicrobiales</taxon>
        <taxon>Xanthobacteraceae</taxon>
        <taxon>Ancylobacter</taxon>
    </lineage>
</organism>
<feature type="transmembrane region" description="Helical" evidence="1">
    <location>
        <begin position="92"/>
        <end position="112"/>
    </location>
</feature>
<feature type="transmembrane region" description="Helical" evidence="1">
    <location>
        <begin position="118"/>
        <end position="136"/>
    </location>
</feature>
<feature type="domain" description="DUF1468" evidence="2">
    <location>
        <begin position="29"/>
        <end position="167"/>
    </location>
</feature>
<dbReference type="Pfam" id="PF07331">
    <property type="entry name" value="TctB"/>
    <property type="match status" value="1"/>
</dbReference>
<dbReference type="EMBL" id="CP002026">
    <property type="protein sequence ID" value="ADH87705.1"/>
    <property type="molecule type" value="Genomic_DNA"/>
</dbReference>
<dbReference type="AlphaFoldDB" id="D7A2Y7"/>
<dbReference type="InterPro" id="IPR009936">
    <property type="entry name" value="DUF1468"/>
</dbReference>
<dbReference type="OrthoDB" id="7915358at2"/>
<evidence type="ECO:0000256" key="1">
    <source>
        <dbReference type="SAM" id="Phobius"/>
    </source>
</evidence>